<protein>
    <submittedName>
        <fullName evidence="2">Uncharacterized protein</fullName>
    </submittedName>
</protein>
<evidence type="ECO:0000256" key="1">
    <source>
        <dbReference type="SAM" id="Phobius"/>
    </source>
</evidence>
<evidence type="ECO:0000313" key="3">
    <source>
        <dbReference type="Proteomes" id="UP000093199"/>
    </source>
</evidence>
<proteinExistence type="predicted"/>
<keyword evidence="1" id="KW-0472">Membrane</keyword>
<evidence type="ECO:0000313" key="2">
    <source>
        <dbReference type="EMBL" id="OCS86674.1"/>
    </source>
</evidence>
<organism evidence="2 3">
    <name type="scientific">Caryophanon tenue</name>
    <dbReference type="NCBI Taxonomy" id="33978"/>
    <lineage>
        <taxon>Bacteria</taxon>
        <taxon>Bacillati</taxon>
        <taxon>Bacillota</taxon>
        <taxon>Bacilli</taxon>
        <taxon>Bacillales</taxon>
        <taxon>Caryophanaceae</taxon>
        <taxon>Caryophanon</taxon>
    </lineage>
</organism>
<dbReference type="EMBL" id="MASJ01000009">
    <property type="protein sequence ID" value="OCS86674.1"/>
    <property type="molecule type" value="Genomic_DNA"/>
</dbReference>
<dbReference type="Proteomes" id="UP000093199">
    <property type="component" value="Unassembled WGS sequence"/>
</dbReference>
<keyword evidence="1" id="KW-0812">Transmembrane</keyword>
<comment type="caution">
    <text evidence="2">The sequence shown here is derived from an EMBL/GenBank/DDBJ whole genome shotgun (WGS) entry which is preliminary data.</text>
</comment>
<feature type="transmembrane region" description="Helical" evidence="1">
    <location>
        <begin position="106"/>
        <end position="128"/>
    </location>
</feature>
<accession>A0A1C0YHR7</accession>
<sequence length="148" mass="16488">MCSALLGGYRLKTKAKVLLTVSLLIAVGMIANAIIQQQAVLPYLGIFFVVGLGLAMLRLFVNGMIKKMKGKHIGVKVLFFVVLLGFGIPFQNWFRTDVILAMSTEFIIPCIIIAVASMVFMTVLYGVLYERKKLRYLEPNIEKALSDK</sequence>
<reference evidence="2 3" key="1">
    <citation type="submission" date="2016-07" db="EMBL/GenBank/DDBJ databases">
        <title>Caryophanon tenue genome sequencing.</title>
        <authorList>
            <person name="Verma A."/>
            <person name="Pal Y."/>
            <person name="Krishnamurthi S."/>
        </authorList>
    </citation>
    <scope>NUCLEOTIDE SEQUENCE [LARGE SCALE GENOMIC DNA]</scope>
    <source>
        <strain evidence="2 3">DSM 14152</strain>
    </source>
</reference>
<dbReference type="STRING" id="33978.A6M13_12740"/>
<name>A0A1C0YHR7_9BACL</name>
<keyword evidence="1" id="KW-1133">Transmembrane helix</keyword>
<gene>
    <name evidence="2" type="ORF">A6M13_12740</name>
</gene>
<dbReference type="AlphaFoldDB" id="A0A1C0YHR7"/>
<feature type="transmembrane region" description="Helical" evidence="1">
    <location>
        <begin position="17"/>
        <end position="35"/>
    </location>
</feature>
<feature type="transmembrane region" description="Helical" evidence="1">
    <location>
        <begin position="41"/>
        <end position="61"/>
    </location>
</feature>
<keyword evidence="3" id="KW-1185">Reference proteome</keyword>
<feature type="transmembrane region" description="Helical" evidence="1">
    <location>
        <begin position="73"/>
        <end position="94"/>
    </location>
</feature>